<keyword evidence="10" id="KW-1185">Reference proteome</keyword>
<comment type="similarity">
    <text evidence="7">Belongs to the binding-protein-dependent transport system permease family.</text>
</comment>
<evidence type="ECO:0000256" key="1">
    <source>
        <dbReference type="ARBA" id="ARBA00004651"/>
    </source>
</evidence>
<dbReference type="AlphaFoldDB" id="A0A6C0PBY8"/>
<name>A0A6C0PBY8_9BACL</name>
<dbReference type="Pfam" id="PF00528">
    <property type="entry name" value="BPD_transp_1"/>
    <property type="match status" value="1"/>
</dbReference>
<protein>
    <submittedName>
        <fullName evidence="9">Sugar ABC transporter permease</fullName>
    </submittedName>
</protein>
<evidence type="ECO:0000256" key="7">
    <source>
        <dbReference type="RuleBase" id="RU363032"/>
    </source>
</evidence>
<feature type="domain" description="ABC transmembrane type-1" evidence="8">
    <location>
        <begin position="73"/>
        <end position="287"/>
    </location>
</feature>
<feature type="transmembrane region" description="Helical" evidence="7">
    <location>
        <begin position="118"/>
        <end position="139"/>
    </location>
</feature>
<evidence type="ECO:0000259" key="8">
    <source>
        <dbReference type="PROSITE" id="PS50928"/>
    </source>
</evidence>
<keyword evidence="5 7" id="KW-1133">Transmembrane helix</keyword>
<dbReference type="PROSITE" id="PS50928">
    <property type="entry name" value="ABC_TM1"/>
    <property type="match status" value="1"/>
</dbReference>
<keyword evidence="3" id="KW-1003">Cell membrane</keyword>
<dbReference type="GO" id="GO:0005886">
    <property type="term" value="C:plasma membrane"/>
    <property type="evidence" value="ECO:0007669"/>
    <property type="project" value="UniProtKB-SubCell"/>
</dbReference>
<dbReference type="SUPFAM" id="SSF161098">
    <property type="entry name" value="MetI-like"/>
    <property type="match status" value="1"/>
</dbReference>
<feature type="transmembrane region" description="Helical" evidence="7">
    <location>
        <begin position="77"/>
        <end position="97"/>
    </location>
</feature>
<feature type="transmembrane region" description="Helical" evidence="7">
    <location>
        <begin position="12"/>
        <end position="40"/>
    </location>
</feature>
<organism evidence="9 10">
    <name type="scientific">Paenibacillus rhizovicinus</name>
    <dbReference type="NCBI Taxonomy" id="2704463"/>
    <lineage>
        <taxon>Bacteria</taxon>
        <taxon>Bacillati</taxon>
        <taxon>Bacillota</taxon>
        <taxon>Bacilli</taxon>
        <taxon>Bacillales</taxon>
        <taxon>Paenibacillaceae</taxon>
        <taxon>Paenibacillus</taxon>
    </lineage>
</organism>
<evidence type="ECO:0000256" key="3">
    <source>
        <dbReference type="ARBA" id="ARBA00022475"/>
    </source>
</evidence>
<keyword evidence="4 7" id="KW-0812">Transmembrane</keyword>
<proteinExistence type="inferred from homology"/>
<evidence type="ECO:0000256" key="2">
    <source>
        <dbReference type="ARBA" id="ARBA00022448"/>
    </source>
</evidence>
<evidence type="ECO:0000256" key="5">
    <source>
        <dbReference type="ARBA" id="ARBA00022989"/>
    </source>
</evidence>
<dbReference type="KEGG" id="prz:GZH47_24115"/>
<dbReference type="PANTHER" id="PTHR43227">
    <property type="entry name" value="BLL4140 PROTEIN"/>
    <property type="match status" value="1"/>
</dbReference>
<feature type="transmembrane region" description="Helical" evidence="7">
    <location>
        <begin position="159"/>
        <end position="185"/>
    </location>
</feature>
<dbReference type="Proteomes" id="UP000479114">
    <property type="component" value="Chromosome"/>
</dbReference>
<dbReference type="InterPro" id="IPR000515">
    <property type="entry name" value="MetI-like"/>
</dbReference>
<keyword evidence="6 7" id="KW-0472">Membrane</keyword>
<dbReference type="GO" id="GO:0055085">
    <property type="term" value="P:transmembrane transport"/>
    <property type="evidence" value="ECO:0007669"/>
    <property type="project" value="InterPro"/>
</dbReference>
<dbReference type="InterPro" id="IPR050809">
    <property type="entry name" value="UgpAE/MalFG_permease"/>
</dbReference>
<evidence type="ECO:0000256" key="6">
    <source>
        <dbReference type="ARBA" id="ARBA00023136"/>
    </source>
</evidence>
<evidence type="ECO:0000313" key="10">
    <source>
        <dbReference type="Proteomes" id="UP000479114"/>
    </source>
</evidence>
<dbReference type="EMBL" id="CP048286">
    <property type="protein sequence ID" value="QHW35253.1"/>
    <property type="molecule type" value="Genomic_DNA"/>
</dbReference>
<gene>
    <name evidence="9" type="ORF">GZH47_24115</name>
</gene>
<dbReference type="CDD" id="cd06261">
    <property type="entry name" value="TM_PBP2"/>
    <property type="match status" value="1"/>
</dbReference>
<dbReference type="Gene3D" id="1.10.3720.10">
    <property type="entry name" value="MetI-like"/>
    <property type="match status" value="1"/>
</dbReference>
<dbReference type="InterPro" id="IPR035906">
    <property type="entry name" value="MetI-like_sf"/>
</dbReference>
<dbReference type="RefSeq" id="WP_162645402.1">
    <property type="nucleotide sequence ID" value="NZ_CP048286.1"/>
</dbReference>
<evidence type="ECO:0000313" key="9">
    <source>
        <dbReference type="EMBL" id="QHW35253.1"/>
    </source>
</evidence>
<feature type="transmembrane region" description="Helical" evidence="7">
    <location>
        <begin position="266"/>
        <end position="290"/>
    </location>
</feature>
<comment type="subcellular location">
    <subcellularLocation>
        <location evidence="1 7">Cell membrane</location>
        <topology evidence="1 7">Multi-pass membrane protein</topology>
    </subcellularLocation>
</comment>
<reference evidence="9 10" key="1">
    <citation type="submission" date="2020-02" db="EMBL/GenBank/DDBJ databases">
        <title>Paenibacillus sp. nov., isolated from rhizosphere soil of tomato.</title>
        <authorList>
            <person name="Weon H.-Y."/>
            <person name="Lee S.A."/>
        </authorList>
    </citation>
    <scope>NUCLEOTIDE SEQUENCE [LARGE SCALE GENOMIC DNA]</scope>
    <source>
        <strain evidence="9 10">14171R-81</strain>
    </source>
</reference>
<keyword evidence="2 7" id="KW-0813">Transport</keyword>
<evidence type="ECO:0000256" key="4">
    <source>
        <dbReference type="ARBA" id="ARBA00022692"/>
    </source>
</evidence>
<feature type="transmembrane region" description="Helical" evidence="7">
    <location>
        <begin position="206"/>
        <end position="224"/>
    </location>
</feature>
<dbReference type="PANTHER" id="PTHR43227:SF11">
    <property type="entry name" value="BLL4140 PROTEIN"/>
    <property type="match status" value="1"/>
</dbReference>
<accession>A0A6C0PBY8</accession>
<sequence>MNILKTDFKKNKYIYLMVSIVVAWYIIFAYIPMYGVIIAFKDFNPGRGILNSPWVGLDHFKSFFIDPNFRRVITNTFLINIYDILWGFPAPIILALLMNEVRSKLFKKTVQNLTYLPFFISIVVVCGIIIDFTSTNGLINQLLSHFGFEKTNLLAKKDLFRTIFIGSGIWQGIGWGSIIYLAALTNIDQQQYEAATIDGAGRWKQLLHITLPGISSTIMILLILRMGSIMSVGFEKIILLYNPLTYDTADVISSYVYRRGLLNADYSYSTAIGLLNSLINFLFLIGANWLSKKYSENSLW</sequence>